<accession>A0ABP7NFN4</accession>
<evidence type="ECO:0000313" key="1">
    <source>
        <dbReference type="EMBL" id="GAA3945813.1"/>
    </source>
</evidence>
<keyword evidence="2" id="KW-1185">Reference proteome</keyword>
<sequence>MTHRMLRMPLAGIEGHRLLALVDEYIGLLEGPRSGADDAMDRLAPNPYPDDAEAAAEYRRSTREDLFDRRVEDARVVRTGLGEFETTGIEAVARECTVLIRPAEVDHWLRTLSGIRLVLARRLGIDGSDEHDAGDPRYGVYDWLGYRLELLVLLADRHDAR</sequence>
<name>A0ABP7NFN4_9MICO</name>
<dbReference type="EMBL" id="BAABCP010000002">
    <property type="protein sequence ID" value="GAA3945813.1"/>
    <property type="molecule type" value="Genomic_DNA"/>
</dbReference>
<dbReference type="Proteomes" id="UP001501591">
    <property type="component" value="Unassembled WGS sequence"/>
</dbReference>
<dbReference type="InterPro" id="IPR018561">
    <property type="entry name" value="AosR"/>
</dbReference>
<gene>
    <name evidence="1" type="ORF">GCM10022383_24550</name>
</gene>
<dbReference type="RefSeq" id="WP_344819992.1">
    <property type="nucleotide sequence ID" value="NZ_BAABCP010000002.1"/>
</dbReference>
<protein>
    <recommendedName>
        <fullName evidence="3">DUF2017 domain-containing protein</fullName>
    </recommendedName>
</protein>
<organism evidence="1 2">
    <name type="scientific">Microbacterium soli</name>
    <dbReference type="NCBI Taxonomy" id="446075"/>
    <lineage>
        <taxon>Bacteria</taxon>
        <taxon>Bacillati</taxon>
        <taxon>Actinomycetota</taxon>
        <taxon>Actinomycetes</taxon>
        <taxon>Micrococcales</taxon>
        <taxon>Microbacteriaceae</taxon>
        <taxon>Microbacterium</taxon>
    </lineage>
</organism>
<dbReference type="Pfam" id="PF09438">
    <property type="entry name" value="DUF2017"/>
    <property type="match status" value="1"/>
</dbReference>
<evidence type="ECO:0000313" key="2">
    <source>
        <dbReference type="Proteomes" id="UP001501591"/>
    </source>
</evidence>
<proteinExistence type="predicted"/>
<comment type="caution">
    <text evidence="1">The sequence shown here is derived from an EMBL/GenBank/DDBJ whole genome shotgun (WGS) entry which is preliminary data.</text>
</comment>
<reference evidence="2" key="1">
    <citation type="journal article" date="2019" name="Int. J. Syst. Evol. Microbiol.">
        <title>The Global Catalogue of Microorganisms (GCM) 10K type strain sequencing project: providing services to taxonomists for standard genome sequencing and annotation.</title>
        <authorList>
            <consortium name="The Broad Institute Genomics Platform"/>
            <consortium name="The Broad Institute Genome Sequencing Center for Infectious Disease"/>
            <person name="Wu L."/>
            <person name="Ma J."/>
        </authorList>
    </citation>
    <scope>NUCLEOTIDE SEQUENCE [LARGE SCALE GENOMIC DNA]</scope>
    <source>
        <strain evidence="2">JCM 17024</strain>
    </source>
</reference>
<evidence type="ECO:0008006" key="3">
    <source>
        <dbReference type="Google" id="ProtNLM"/>
    </source>
</evidence>